<organism evidence="2 3">
    <name type="scientific">Simian immunodeficiency virus</name>
    <name type="common">SIV</name>
    <dbReference type="NCBI Taxonomy" id="11723"/>
    <lineage>
        <taxon>Viruses</taxon>
        <taxon>Riboviria</taxon>
        <taxon>Pararnavirae</taxon>
        <taxon>Artverviricota</taxon>
        <taxon>Revtraviricetes</taxon>
        <taxon>Ortervirales</taxon>
        <taxon>Retroviridae</taxon>
        <taxon>Orthoretrovirinae</taxon>
        <taxon>Lentivirus</taxon>
        <taxon>Lentivirus simimdef</taxon>
    </lineage>
</organism>
<accession>Q90Q86</accession>
<evidence type="ECO:0000313" key="2">
    <source>
        <dbReference type="EMBL" id="AAK82848.1"/>
    </source>
</evidence>
<reference evidence="2 3" key="1">
    <citation type="journal article" date="2001" name="J. Virol.">
        <title>Wild Mandrillus sphinx are carriers of two types of lentivirus.</title>
        <authorList>
            <person name="Souquiere S."/>
            <person name="Bibollet-Ruche F."/>
            <person name="Robertson D.L."/>
            <person name="Makuwa M."/>
            <person name="Apetrei C."/>
            <person name="Onanga R."/>
            <person name="Kornfeld C."/>
            <person name="Plantier J.C."/>
            <person name="Gao F."/>
            <person name="Abernethy K."/>
            <person name="White L.J."/>
            <person name="Karesh W."/>
            <person name="Telfer P."/>
            <person name="Wickings E.J."/>
            <person name="Mauclere P."/>
            <person name="Marx P.A."/>
            <person name="Barre-Sinoussi F."/>
            <person name="Hahn B.H."/>
            <person name="Muller-Trutwin M.C."/>
            <person name="Simon F."/>
        </authorList>
    </citation>
    <scope>NUCLEOTIDE SEQUENCE [LARGE SCALE GENOMIC DNA]</scope>
    <source>
        <strain evidence="2 3">SIVmnd14cg</strain>
    </source>
</reference>
<dbReference type="Proteomes" id="UP000259438">
    <property type="component" value="Segment"/>
</dbReference>
<evidence type="ECO:0000256" key="1">
    <source>
        <dbReference type="SAM" id="MobiDB-lite"/>
    </source>
</evidence>
<feature type="region of interest" description="Disordered" evidence="1">
    <location>
        <begin position="29"/>
        <end position="78"/>
    </location>
</feature>
<sequence>MLLQEMLLSLPVLLLAESFRDTLSCLQNQENSEETSGKNITAGLSPSSLCLKGRLSPTSQPQTARRRKRRRAQLRRTEHQVRELQERIWQTLEARANKELVEGVNNLHLAEESAGSN</sequence>
<feature type="compositionally biased region" description="Basic residues" evidence="1">
    <location>
        <begin position="64"/>
        <end position="74"/>
    </location>
</feature>
<dbReference type="EMBL" id="AF328295">
    <property type="protein sequence ID" value="AAK82848.1"/>
    <property type="molecule type" value="Genomic_RNA"/>
</dbReference>
<protein>
    <submittedName>
        <fullName evidence="2">Rev protein</fullName>
    </submittedName>
</protein>
<name>Q90Q86_SIV</name>
<feature type="compositionally biased region" description="Polar residues" evidence="1">
    <location>
        <begin position="37"/>
        <end position="48"/>
    </location>
</feature>
<organismHost>
    <name type="scientific">Cercopithecidae</name>
    <name type="common">Old World monkeys</name>
    <dbReference type="NCBI Taxonomy" id="9527"/>
</organismHost>
<organismHost>
    <name type="scientific">Pan troglodytes</name>
    <name type="common">Chimpanzee</name>
    <dbReference type="NCBI Taxonomy" id="9598"/>
</organismHost>
<proteinExistence type="predicted"/>
<evidence type="ECO:0000313" key="3">
    <source>
        <dbReference type="Proteomes" id="UP000259438"/>
    </source>
</evidence>